<protein>
    <recommendedName>
        <fullName evidence="2">Transposase</fullName>
    </recommendedName>
</protein>
<geneLocation type="plasmid" evidence="1">
    <name>pLYS105A-1</name>
</geneLocation>
<evidence type="ECO:0008006" key="2">
    <source>
        <dbReference type="Google" id="ProtNLM"/>
    </source>
</evidence>
<dbReference type="AlphaFoldDB" id="A0A8A5THT0"/>
<name>A0A8A5THT0_KLEPN</name>
<keyword evidence="1" id="KW-0614">Plasmid</keyword>
<accession>A0A8A5THT0</accession>
<dbReference type="EMBL" id="MW581615">
    <property type="protein sequence ID" value="QTG67656.1"/>
    <property type="molecule type" value="Genomic_DNA"/>
</dbReference>
<reference evidence="1" key="1">
    <citation type="submission" date="2021-02" db="EMBL/GenBank/DDBJ databases">
        <authorList>
            <person name="Yuan L."/>
            <person name="Li Y."/>
        </authorList>
    </citation>
    <scope>NUCLEOTIDE SEQUENCE</scope>
    <source>
        <strain evidence="1">LYS105A</strain>
        <plasmid evidence="1">pLYS105A-1</plasmid>
    </source>
</reference>
<evidence type="ECO:0000313" key="1">
    <source>
        <dbReference type="EMBL" id="QTG67656.1"/>
    </source>
</evidence>
<organism evidence="1">
    <name type="scientific">Klebsiella pneumoniae</name>
    <dbReference type="NCBI Taxonomy" id="573"/>
    <lineage>
        <taxon>Bacteria</taxon>
        <taxon>Pseudomonadati</taxon>
        <taxon>Pseudomonadota</taxon>
        <taxon>Gammaproteobacteria</taxon>
        <taxon>Enterobacterales</taxon>
        <taxon>Enterobacteriaceae</taxon>
        <taxon>Klebsiella/Raoultella group</taxon>
        <taxon>Klebsiella</taxon>
        <taxon>Klebsiella pneumoniae complex</taxon>
    </lineage>
</organism>
<sequence>MREYYGFANTSTERQSAYPIMRLVTLMNLGSHILLNVVTIPYRRSETVLAHSMLAAIPDNSIRLFDKHFYNADQLLTLSLQGGNRHWLLPAWNYIASETEESYGPRYRLLKLKMSLPARKGILHCQSSGTPER</sequence>
<dbReference type="PANTHER" id="PTHR37529">
    <property type="entry name" value="TRANSPOSASE INSG FOR INSERTION SEQUENCE ELEMENT IS4-RELATED"/>
    <property type="match status" value="1"/>
</dbReference>
<proteinExistence type="predicted"/>
<dbReference type="PANTHER" id="PTHR37529:SF1">
    <property type="entry name" value="TRANSPOSASE INSG FOR INSERTION SEQUENCE ELEMENT IS4-RELATED"/>
    <property type="match status" value="1"/>
</dbReference>